<dbReference type="InParanoid" id="A0A0R0FQA4"/>
<evidence type="ECO:0000313" key="1">
    <source>
        <dbReference type="EMBL" id="KRH05506.1"/>
    </source>
</evidence>
<reference evidence="1" key="3">
    <citation type="submission" date="2018-07" db="EMBL/GenBank/DDBJ databases">
        <title>WGS assembly of Glycine max.</title>
        <authorList>
            <person name="Schmutz J."/>
            <person name="Cannon S."/>
            <person name="Schlueter J."/>
            <person name="Ma J."/>
            <person name="Mitros T."/>
            <person name="Nelson W."/>
            <person name="Hyten D."/>
            <person name="Song Q."/>
            <person name="Thelen J."/>
            <person name="Cheng J."/>
            <person name="Xu D."/>
            <person name="Hellsten U."/>
            <person name="May G."/>
            <person name="Yu Y."/>
            <person name="Sakurai T."/>
            <person name="Umezawa T."/>
            <person name="Bhattacharyya M."/>
            <person name="Sandhu D."/>
            <person name="Valliyodan B."/>
            <person name="Lindquist E."/>
            <person name="Peto M."/>
            <person name="Grant D."/>
            <person name="Shu S."/>
            <person name="Goodstein D."/>
            <person name="Barry K."/>
            <person name="Futrell-Griggs M."/>
            <person name="Abernathy B."/>
            <person name="Du J."/>
            <person name="Tian Z."/>
            <person name="Zhu L."/>
            <person name="Gill N."/>
            <person name="Joshi T."/>
            <person name="Libault M."/>
            <person name="Sethuraman A."/>
            <person name="Zhang X."/>
            <person name="Shinozaki K."/>
            <person name="Nguyen H."/>
            <person name="Wing R."/>
            <person name="Cregan P."/>
            <person name="Specht J."/>
            <person name="Grimwood J."/>
            <person name="Rokhsar D."/>
            <person name="Stacey G."/>
            <person name="Shoemaker R."/>
            <person name="Jackson S."/>
        </authorList>
    </citation>
    <scope>NUCLEOTIDE SEQUENCE</scope>
    <source>
        <tissue evidence="1">Callus</tissue>
    </source>
</reference>
<keyword evidence="3" id="KW-1185">Reference proteome</keyword>
<dbReference type="EnsemblPlants" id="KRH05506">
    <property type="protein sequence ID" value="KRH05506"/>
    <property type="gene ID" value="GLYMA_17G230800"/>
</dbReference>
<dbReference type="EMBL" id="CM000850">
    <property type="protein sequence ID" value="KRH05506.1"/>
    <property type="molecule type" value="Genomic_DNA"/>
</dbReference>
<organism evidence="1">
    <name type="scientific">Glycine max</name>
    <name type="common">Soybean</name>
    <name type="synonym">Glycine hispida</name>
    <dbReference type="NCBI Taxonomy" id="3847"/>
    <lineage>
        <taxon>Eukaryota</taxon>
        <taxon>Viridiplantae</taxon>
        <taxon>Streptophyta</taxon>
        <taxon>Embryophyta</taxon>
        <taxon>Tracheophyta</taxon>
        <taxon>Spermatophyta</taxon>
        <taxon>Magnoliopsida</taxon>
        <taxon>eudicotyledons</taxon>
        <taxon>Gunneridae</taxon>
        <taxon>Pentapetalae</taxon>
        <taxon>rosids</taxon>
        <taxon>fabids</taxon>
        <taxon>Fabales</taxon>
        <taxon>Fabaceae</taxon>
        <taxon>Papilionoideae</taxon>
        <taxon>50 kb inversion clade</taxon>
        <taxon>NPAAA clade</taxon>
        <taxon>indigoferoid/millettioid clade</taxon>
        <taxon>Phaseoleae</taxon>
        <taxon>Glycine</taxon>
        <taxon>Glycine subgen. Soja</taxon>
    </lineage>
</organism>
<dbReference type="AlphaFoldDB" id="A0A0R0FQA4"/>
<name>A0A0R0FQA4_SOYBN</name>
<dbReference type="Gramene" id="KRH05506">
    <property type="protein sequence ID" value="KRH05506"/>
    <property type="gene ID" value="GLYMA_17G230800"/>
</dbReference>
<evidence type="ECO:0000313" key="3">
    <source>
        <dbReference type="Proteomes" id="UP000008827"/>
    </source>
</evidence>
<reference evidence="1 2" key="1">
    <citation type="journal article" date="2010" name="Nature">
        <title>Genome sequence of the palaeopolyploid soybean.</title>
        <authorList>
            <person name="Schmutz J."/>
            <person name="Cannon S.B."/>
            <person name="Schlueter J."/>
            <person name="Ma J."/>
            <person name="Mitros T."/>
            <person name="Nelson W."/>
            <person name="Hyten D.L."/>
            <person name="Song Q."/>
            <person name="Thelen J.J."/>
            <person name="Cheng J."/>
            <person name="Xu D."/>
            <person name="Hellsten U."/>
            <person name="May G.D."/>
            <person name="Yu Y."/>
            <person name="Sakurai T."/>
            <person name="Umezawa T."/>
            <person name="Bhattacharyya M.K."/>
            <person name="Sandhu D."/>
            <person name="Valliyodan B."/>
            <person name="Lindquist E."/>
            <person name="Peto M."/>
            <person name="Grant D."/>
            <person name="Shu S."/>
            <person name="Goodstein D."/>
            <person name="Barry K."/>
            <person name="Futrell-Griggs M."/>
            <person name="Abernathy B."/>
            <person name="Du J."/>
            <person name="Tian Z."/>
            <person name="Zhu L."/>
            <person name="Gill N."/>
            <person name="Joshi T."/>
            <person name="Libault M."/>
            <person name="Sethuraman A."/>
            <person name="Zhang X.-C."/>
            <person name="Shinozaki K."/>
            <person name="Nguyen H.T."/>
            <person name="Wing R.A."/>
            <person name="Cregan P."/>
            <person name="Specht J."/>
            <person name="Grimwood J."/>
            <person name="Rokhsar D."/>
            <person name="Stacey G."/>
            <person name="Shoemaker R.C."/>
            <person name="Jackson S.A."/>
        </authorList>
    </citation>
    <scope>NUCLEOTIDE SEQUENCE</scope>
    <source>
        <strain evidence="2">cv. Williams 82</strain>
        <tissue evidence="1">Callus</tissue>
    </source>
</reference>
<evidence type="ECO:0000313" key="2">
    <source>
        <dbReference type="EnsemblPlants" id="KRH05506"/>
    </source>
</evidence>
<dbReference type="Proteomes" id="UP000008827">
    <property type="component" value="Chromosome 17"/>
</dbReference>
<sequence length="157" mass="18731">MYVDGRVRFRVVTCDEEDHRLWRTWRGEKREGKREPSDQRSTVNNFRSVAEDVYKQRAFRSITESKDEEETPSFYTYHSIKSWLKISQSMCSKLNPIIKSLKPSYPSQFSSPISCLHLGRRCSHRAIPMVFIFIFLFPSRKPWTLQRTFVIFIITKI</sequence>
<protein>
    <submittedName>
        <fullName evidence="1 2">Uncharacterized protein</fullName>
    </submittedName>
</protein>
<reference evidence="2" key="2">
    <citation type="submission" date="2018-02" db="UniProtKB">
        <authorList>
            <consortium name="EnsemblPlants"/>
        </authorList>
    </citation>
    <scope>IDENTIFICATION</scope>
    <source>
        <strain evidence="2">Williams 82</strain>
    </source>
</reference>
<accession>A0A0R0FQA4</accession>
<proteinExistence type="predicted"/>
<gene>
    <name evidence="1" type="ORF">GLYMA_17G230800</name>
</gene>